<feature type="transmembrane region" description="Helical" evidence="1">
    <location>
        <begin position="16"/>
        <end position="34"/>
    </location>
</feature>
<evidence type="ECO:0000313" key="3">
    <source>
        <dbReference type="Proteomes" id="UP000548423"/>
    </source>
</evidence>
<feature type="transmembrane region" description="Helical" evidence="1">
    <location>
        <begin position="46"/>
        <end position="66"/>
    </location>
</feature>
<feature type="transmembrane region" description="Helical" evidence="1">
    <location>
        <begin position="138"/>
        <end position="158"/>
    </location>
</feature>
<keyword evidence="1" id="KW-0472">Membrane</keyword>
<dbReference type="EMBL" id="JACCBX010000019">
    <property type="protein sequence ID" value="NYE09239.1"/>
    <property type="molecule type" value="Genomic_DNA"/>
</dbReference>
<feature type="transmembrane region" description="Helical" evidence="1">
    <location>
        <begin position="105"/>
        <end position="126"/>
    </location>
</feature>
<feature type="transmembrane region" description="Helical" evidence="1">
    <location>
        <begin position="164"/>
        <end position="185"/>
    </location>
</feature>
<dbReference type="AlphaFoldDB" id="A0A852TLL2"/>
<reference evidence="3" key="1">
    <citation type="submission" date="2020-07" db="EMBL/GenBank/DDBJ databases">
        <authorList>
            <person name="Partida-Martinez L."/>
            <person name="Huntemann M."/>
            <person name="Clum A."/>
            <person name="Wang J."/>
            <person name="Palaniappan K."/>
            <person name="Ritter S."/>
            <person name="Chen I.-M."/>
            <person name="Stamatis D."/>
            <person name="Reddy T."/>
            <person name="O'Malley R."/>
            <person name="Daum C."/>
            <person name="Shapiro N."/>
            <person name="Ivanova N."/>
            <person name="Kyrpides N."/>
            <person name="Woyke T."/>
        </authorList>
    </citation>
    <scope>NUCLEOTIDE SEQUENCE [LARGE SCALE GENOMIC DNA]</scope>
    <source>
        <strain evidence="3">AT2.8</strain>
    </source>
</reference>
<keyword evidence="1" id="KW-0812">Transmembrane</keyword>
<evidence type="ECO:0000313" key="2">
    <source>
        <dbReference type="EMBL" id="NYE09239.1"/>
    </source>
</evidence>
<dbReference type="Proteomes" id="UP000548423">
    <property type="component" value="Unassembled WGS sequence"/>
</dbReference>
<reference evidence="3" key="2">
    <citation type="submission" date="2020-08" db="EMBL/GenBank/DDBJ databases">
        <title>The Agave Microbiome: Exploring the role of microbial communities in plant adaptations to desert environments.</title>
        <authorList>
            <person name="Partida-Martinez L.P."/>
        </authorList>
    </citation>
    <scope>NUCLEOTIDE SEQUENCE [LARGE SCALE GENOMIC DNA]</scope>
    <source>
        <strain evidence="3">AT2.8</strain>
    </source>
</reference>
<gene>
    <name evidence="2" type="ORF">F4694_006096</name>
</gene>
<comment type="caution">
    <text evidence="2">The sequence shown here is derived from an EMBL/GenBank/DDBJ whole genome shotgun (WGS) entry which is preliminary data.</text>
</comment>
<feature type="transmembrane region" description="Helical" evidence="1">
    <location>
        <begin position="205"/>
        <end position="223"/>
    </location>
</feature>
<evidence type="ECO:0000256" key="1">
    <source>
        <dbReference type="SAM" id="Phobius"/>
    </source>
</evidence>
<organism evidence="2 3">
    <name type="scientific">Neobacillus niacini</name>
    <dbReference type="NCBI Taxonomy" id="86668"/>
    <lineage>
        <taxon>Bacteria</taxon>
        <taxon>Bacillati</taxon>
        <taxon>Bacillota</taxon>
        <taxon>Bacilli</taxon>
        <taxon>Bacillales</taxon>
        <taxon>Bacillaceae</taxon>
        <taxon>Neobacillus</taxon>
    </lineage>
</organism>
<accession>A0A852TLL2</accession>
<proteinExistence type="predicted"/>
<feature type="transmembrane region" description="Helical" evidence="1">
    <location>
        <begin position="258"/>
        <end position="275"/>
    </location>
</feature>
<name>A0A852TLL2_9BACI</name>
<keyword evidence="1" id="KW-1133">Transmembrane helix</keyword>
<sequence>MKWDMRMRKPKKQNKIPFIIMLFIHSSLLGYSFYKSKNKKQLFTLLMADIGFAYLLEYVVLNVFHAYTYKPRVMKKNFFDNVFGAILSQGIFVPFTAVFSTFLKIGWVGKLLGGVYFSLVELLFLGLKVYKHNWWRTIYTFILIPLYFKISDWWNILLDKRNPLVRFISLFNMILVTEANLLFLFASTRKVRFGAGKFHSWKEHFIIVPLYAISVSIFSTVSFLKQNNWSAKLSVLLMTIGLDQIFKKRKVVKEKFHAADYFTVRILAIFLYGKFSDLVYGVRKTSEMEDIQDKMLKINQKQT</sequence>
<protein>
    <submittedName>
        <fullName evidence="2">Uncharacterized protein</fullName>
    </submittedName>
</protein>
<feature type="transmembrane region" description="Helical" evidence="1">
    <location>
        <begin position="78"/>
        <end position="99"/>
    </location>
</feature>